<evidence type="ECO:0000259" key="1">
    <source>
        <dbReference type="PROSITE" id="PS50943"/>
    </source>
</evidence>
<dbReference type="PROSITE" id="PS50943">
    <property type="entry name" value="HTH_CROC1"/>
    <property type="match status" value="1"/>
</dbReference>
<dbReference type="RefSeq" id="WP_225360354.1">
    <property type="nucleotide sequence ID" value="NZ_LXZJ01000040.1"/>
</dbReference>
<organism evidence="2 3">
    <name type="scientific">Ligilactobacillus salivarius</name>
    <dbReference type="NCBI Taxonomy" id="1624"/>
    <lineage>
        <taxon>Bacteria</taxon>
        <taxon>Bacillati</taxon>
        <taxon>Bacillota</taxon>
        <taxon>Bacilli</taxon>
        <taxon>Lactobacillales</taxon>
        <taxon>Lactobacillaceae</taxon>
        <taxon>Ligilactobacillus</taxon>
    </lineage>
</organism>
<sequence length="234" mass="27633">MNKIRELRKEKGLTLKELSNELSTKENFTIAPDTLGKYERGEREPKLITWQSLANYFGVSVPYLQGISEYGKLTDYPSTIFGNDLSYSKEIQDELKRLYDEEGKKDDTLEINDVYKYMIGILLGNTGEIVLHYLLLRHDEWSDSYKEKQLETVVAIYEFIEKLKQYFYSINYTKSLNGKDKEKQADMFLNKIIDFCNEFKNPENSPLLEDQKHLETLKEIERLKKELSKKHDKK</sequence>
<accession>A0A9X6S4X5</accession>
<protein>
    <recommendedName>
        <fullName evidence="1">HTH cro/C1-type domain-containing protein</fullName>
    </recommendedName>
</protein>
<reference evidence="2 3" key="1">
    <citation type="submission" date="2016-05" db="EMBL/GenBank/DDBJ databases">
        <authorList>
            <person name="Lee J.-Y."/>
            <person name="Kim E.B."/>
            <person name="Choi Y.-J."/>
        </authorList>
    </citation>
    <scope>NUCLEOTIDE SEQUENCE [LARGE SCALE GENOMIC DNA]</scope>
    <source>
        <strain evidence="2 3">KLA006</strain>
    </source>
</reference>
<gene>
    <name evidence="2" type="ORF">A8C52_06925</name>
</gene>
<dbReference type="AlphaFoldDB" id="A0A9X6S4X5"/>
<dbReference type="Gene3D" id="1.10.260.40">
    <property type="entry name" value="lambda repressor-like DNA-binding domains"/>
    <property type="match status" value="1"/>
</dbReference>
<feature type="domain" description="HTH cro/C1-type" evidence="1">
    <location>
        <begin position="4"/>
        <end position="64"/>
    </location>
</feature>
<evidence type="ECO:0000313" key="3">
    <source>
        <dbReference type="Proteomes" id="UP000218139"/>
    </source>
</evidence>
<evidence type="ECO:0000313" key="2">
    <source>
        <dbReference type="EMBL" id="PAY47023.1"/>
    </source>
</evidence>
<dbReference type="SMART" id="SM00530">
    <property type="entry name" value="HTH_XRE"/>
    <property type="match status" value="1"/>
</dbReference>
<dbReference type="Pfam" id="PF01381">
    <property type="entry name" value="HTH_3"/>
    <property type="match status" value="1"/>
</dbReference>
<proteinExistence type="predicted"/>
<dbReference type="SUPFAM" id="SSF47413">
    <property type="entry name" value="lambda repressor-like DNA-binding domains"/>
    <property type="match status" value="1"/>
</dbReference>
<dbReference type="CDD" id="cd00093">
    <property type="entry name" value="HTH_XRE"/>
    <property type="match status" value="1"/>
</dbReference>
<dbReference type="EMBL" id="LXZO01000083">
    <property type="protein sequence ID" value="PAY47023.1"/>
    <property type="molecule type" value="Genomic_DNA"/>
</dbReference>
<dbReference type="InterPro" id="IPR001387">
    <property type="entry name" value="Cro/C1-type_HTH"/>
</dbReference>
<name>A0A9X6S4X5_9LACO</name>
<dbReference type="Proteomes" id="UP000218139">
    <property type="component" value="Unassembled WGS sequence"/>
</dbReference>
<dbReference type="InterPro" id="IPR010982">
    <property type="entry name" value="Lambda_DNA-bd_dom_sf"/>
</dbReference>
<dbReference type="GO" id="GO:0003677">
    <property type="term" value="F:DNA binding"/>
    <property type="evidence" value="ECO:0007669"/>
    <property type="project" value="InterPro"/>
</dbReference>
<comment type="caution">
    <text evidence="2">The sequence shown here is derived from an EMBL/GenBank/DDBJ whole genome shotgun (WGS) entry which is preliminary data.</text>
</comment>